<dbReference type="Proteomes" id="UP000289738">
    <property type="component" value="Chromosome A09"/>
</dbReference>
<reference evidence="1 2" key="1">
    <citation type="submission" date="2019-01" db="EMBL/GenBank/DDBJ databases">
        <title>Sequencing of cultivated peanut Arachis hypogaea provides insights into genome evolution and oil improvement.</title>
        <authorList>
            <person name="Chen X."/>
        </authorList>
    </citation>
    <scope>NUCLEOTIDE SEQUENCE [LARGE SCALE GENOMIC DNA]</scope>
    <source>
        <strain evidence="2">cv. Fuhuasheng</strain>
        <tissue evidence="1">Leaves</tissue>
    </source>
</reference>
<evidence type="ECO:0000313" key="1">
    <source>
        <dbReference type="EMBL" id="RYR40726.1"/>
    </source>
</evidence>
<dbReference type="AlphaFoldDB" id="A0A445BQ02"/>
<proteinExistence type="predicted"/>
<sequence length="92" mass="10299">MFMKWLVADHLDFPMTGLKPCACFASNCKATLMSMKSNLVPIQRGLDLSFTETCPNDDSLFVAEIGACDLNLFGHMKHKNQAILSHQLLPER</sequence>
<accession>A0A445BQ02</accession>
<dbReference type="EMBL" id="SDMP01000009">
    <property type="protein sequence ID" value="RYR40726.1"/>
    <property type="molecule type" value="Genomic_DNA"/>
</dbReference>
<protein>
    <submittedName>
        <fullName evidence="1">Uncharacterized protein</fullName>
    </submittedName>
</protein>
<organism evidence="1 2">
    <name type="scientific">Arachis hypogaea</name>
    <name type="common">Peanut</name>
    <dbReference type="NCBI Taxonomy" id="3818"/>
    <lineage>
        <taxon>Eukaryota</taxon>
        <taxon>Viridiplantae</taxon>
        <taxon>Streptophyta</taxon>
        <taxon>Embryophyta</taxon>
        <taxon>Tracheophyta</taxon>
        <taxon>Spermatophyta</taxon>
        <taxon>Magnoliopsida</taxon>
        <taxon>eudicotyledons</taxon>
        <taxon>Gunneridae</taxon>
        <taxon>Pentapetalae</taxon>
        <taxon>rosids</taxon>
        <taxon>fabids</taxon>
        <taxon>Fabales</taxon>
        <taxon>Fabaceae</taxon>
        <taxon>Papilionoideae</taxon>
        <taxon>50 kb inversion clade</taxon>
        <taxon>dalbergioids sensu lato</taxon>
        <taxon>Dalbergieae</taxon>
        <taxon>Pterocarpus clade</taxon>
        <taxon>Arachis</taxon>
    </lineage>
</organism>
<name>A0A445BQ02_ARAHY</name>
<evidence type="ECO:0000313" key="2">
    <source>
        <dbReference type="Proteomes" id="UP000289738"/>
    </source>
</evidence>
<comment type="caution">
    <text evidence="1">The sequence shown here is derived from an EMBL/GenBank/DDBJ whole genome shotgun (WGS) entry which is preliminary data.</text>
</comment>
<gene>
    <name evidence="1" type="ORF">Ahy_A09g046465</name>
</gene>
<keyword evidence="2" id="KW-1185">Reference proteome</keyword>